<evidence type="ECO:0000313" key="2">
    <source>
        <dbReference type="EMBL" id="OGI61490.1"/>
    </source>
</evidence>
<dbReference type="AlphaFoldDB" id="A0A1F6UVM2"/>
<feature type="transmembrane region" description="Helical" evidence="1">
    <location>
        <begin position="98"/>
        <end position="124"/>
    </location>
</feature>
<evidence type="ECO:0000256" key="1">
    <source>
        <dbReference type="SAM" id="Phobius"/>
    </source>
</evidence>
<accession>A0A1F6UVM2</accession>
<organism evidence="2 3">
    <name type="scientific">Candidatus Nomurabacteria bacterium RIFCSPHIGHO2_01_FULL_39_9</name>
    <dbReference type="NCBI Taxonomy" id="1801735"/>
    <lineage>
        <taxon>Bacteria</taxon>
        <taxon>Candidatus Nomuraibacteriota</taxon>
    </lineage>
</organism>
<keyword evidence="1" id="KW-0812">Transmembrane</keyword>
<keyword evidence="1" id="KW-1133">Transmembrane helix</keyword>
<protein>
    <submittedName>
        <fullName evidence="2">Uncharacterized protein</fullName>
    </submittedName>
</protein>
<dbReference type="Proteomes" id="UP000182253">
    <property type="component" value="Unassembled WGS sequence"/>
</dbReference>
<evidence type="ECO:0000313" key="3">
    <source>
        <dbReference type="Proteomes" id="UP000182253"/>
    </source>
</evidence>
<feature type="transmembrane region" description="Helical" evidence="1">
    <location>
        <begin position="157"/>
        <end position="174"/>
    </location>
</feature>
<keyword evidence="1" id="KW-0472">Membrane</keyword>
<proteinExistence type="predicted"/>
<comment type="caution">
    <text evidence="2">The sequence shown here is derived from an EMBL/GenBank/DDBJ whole genome shotgun (WGS) entry which is preliminary data.</text>
</comment>
<gene>
    <name evidence="2" type="ORF">A2645_01075</name>
</gene>
<feature type="transmembrane region" description="Helical" evidence="1">
    <location>
        <begin position="54"/>
        <end position="77"/>
    </location>
</feature>
<dbReference type="STRING" id="1801735.A2645_01075"/>
<sequence length="175" mass="19798">MFLECFGILLLTIAAGTILSQIPGLNYGWTNIFYQECGNIAVKPIMEGSQSNNIAIRLMVPFFFLALAFVLPFLARIEENIFRKGSQYSWLAIIKQSIIFGLFHCIVGISIAFGLALSIPGFFYGFKYKKHFDRNEEILDYSLAEEEAILVSTTYHTMYNMIAVILLIIIAITMI</sequence>
<name>A0A1F6UVM2_9BACT</name>
<reference evidence="2 3" key="1">
    <citation type="journal article" date="2016" name="Nat. Commun.">
        <title>Thousands of microbial genomes shed light on interconnected biogeochemical processes in an aquifer system.</title>
        <authorList>
            <person name="Anantharaman K."/>
            <person name="Brown C.T."/>
            <person name="Hug L.A."/>
            <person name="Sharon I."/>
            <person name="Castelle C.J."/>
            <person name="Probst A.J."/>
            <person name="Thomas B.C."/>
            <person name="Singh A."/>
            <person name="Wilkins M.J."/>
            <person name="Karaoz U."/>
            <person name="Brodie E.L."/>
            <person name="Williams K.H."/>
            <person name="Hubbard S.S."/>
            <person name="Banfield J.F."/>
        </authorList>
    </citation>
    <scope>NUCLEOTIDE SEQUENCE [LARGE SCALE GENOMIC DNA]</scope>
</reference>
<dbReference type="EMBL" id="MFTL01000016">
    <property type="protein sequence ID" value="OGI61490.1"/>
    <property type="molecule type" value="Genomic_DNA"/>
</dbReference>